<dbReference type="GO" id="GO:0005737">
    <property type="term" value="C:cytoplasm"/>
    <property type="evidence" value="ECO:0007669"/>
    <property type="project" value="UniProtKB-ARBA"/>
</dbReference>
<dbReference type="Pfam" id="PF25600">
    <property type="entry name" value="TRIM_CC"/>
    <property type="match status" value="1"/>
</dbReference>
<name>A0ABD2GZF2_PAGBO</name>
<dbReference type="InterPro" id="IPR051051">
    <property type="entry name" value="E3_ubiq-ligase_TRIM/RNF"/>
</dbReference>
<dbReference type="InterPro" id="IPR013320">
    <property type="entry name" value="ConA-like_dom_sf"/>
</dbReference>
<evidence type="ECO:0000256" key="2">
    <source>
        <dbReference type="ARBA" id="ARBA00022771"/>
    </source>
</evidence>
<dbReference type="PROSITE" id="PS50119">
    <property type="entry name" value="ZF_BBOX"/>
    <property type="match status" value="1"/>
</dbReference>
<keyword evidence="1" id="KW-0479">Metal-binding</keyword>
<dbReference type="PROSITE" id="PS50188">
    <property type="entry name" value="B302_SPRY"/>
    <property type="match status" value="1"/>
</dbReference>
<dbReference type="InterPro" id="IPR000315">
    <property type="entry name" value="Znf_B-box"/>
</dbReference>
<feature type="domain" description="B box-type" evidence="6">
    <location>
        <begin position="43"/>
        <end position="83"/>
    </location>
</feature>
<keyword evidence="3" id="KW-0862">Zinc</keyword>
<proteinExistence type="predicted"/>
<dbReference type="Proteomes" id="UP001619887">
    <property type="component" value="Unassembled WGS sequence"/>
</dbReference>
<dbReference type="SMART" id="SM00336">
    <property type="entry name" value="BBOX"/>
    <property type="match status" value="1"/>
</dbReference>
<dbReference type="PANTHER" id="PTHR25465">
    <property type="entry name" value="B-BOX DOMAIN CONTAINING"/>
    <property type="match status" value="1"/>
</dbReference>
<comment type="caution">
    <text evidence="8">The sequence shown here is derived from an EMBL/GenBank/DDBJ whole genome shotgun (WGS) entry which is preliminary data.</text>
</comment>
<evidence type="ECO:0000259" key="6">
    <source>
        <dbReference type="PROSITE" id="PS50119"/>
    </source>
</evidence>
<dbReference type="InterPro" id="IPR006574">
    <property type="entry name" value="PRY"/>
</dbReference>
<keyword evidence="9" id="KW-1185">Reference proteome</keyword>
<sequence length="471" mass="53784">MKPELSFTLEPSILPVKMYQGKNPSGSASKKRPCPFRDTGPSAGSTLCEKHRSPLENYCCTDRRLICALCAVSEHRGHSIGTVGEERRRKQRELNSMQTKSKQILQKEENKLKHMGKTLEQIQEEGRETQDYCESVLVGVIDCLQRHYMLVRERIRGQEAQAQSSLQTLEELKERDVELHRLAETDNDVHFLQKWPSLRCLTDTDLLHPLLEVSEDPLLSFEFTKRAVEQLGEQLQDICDKTFASILHTAGGEEQQQSGGVSGVTNTEQNMEEPTTRADFLQYACRLSLDRTTAHEDLTFSAGDTEVSLNSPKMNDLGLRSPDRFFHRMQVLCKEGLHAERCYYEVEVEGDKAEIALAYRGMNRKTRTRLSAFGANAFSWSLDRSSNYSVSHRADSVQLTSSPSHSRIGVYLKFKEGTLAFYEVSGSDSMKFLYKLEAKFTEPLYPGFWLEKGCCIRICDLPERDRRNRLR</sequence>
<dbReference type="SUPFAM" id="SSF57845">
    <property type="entry name" value="B-box zinc-binding domain"/>
    <property type="match status" value="1"/>
</dbReference>
<reference evidence="8 9" key="1">
    <citation type="journal article" date="2022" name="G3 (Bethesda)">
        <title>Evaluating Illumina-, Nanopore-, and PacBio-based genome assembly strategies with the bald notothen, Trematomus borchgrevinki.</title>
        <authorList>
            <person name="Rayamajhi N."/>
            <person name="Cheng C.C."/>
            <person name="Catchen J.M."/>
        </authorList>
    </citation>
    <scope>NUCLEOTIDE SEQUENCE [LARGE SCALE GENOMIC DNA]</scope>
    <source>
        <strain evidence="8">AGRC-2024</strain>
    </source>
</reference>
<dbReference type="InterPro" id="IPR058030">
    <property type="entry name" value="TRIM8/14/16/25/29/45/65_CC"/>
</dbReference>
<dbReference type="EMBL" id="JBIYXZ010002074">
    <property type="protein sequence ID" value="KAL3058593.1"/>
    <property type="molecule type" value="Genomic_DNA"/>
</dbReference>
<dbReference type="InterPro" id="IPR001870">
    <property type="entry name" value="B30.2/SPRY"/>
</dbReference>
<evidence type="ECO:0008006" key="10">
    <source>
        <dbReference type="Google" id="ProtNLM"/>
    </source>
</evidence>
<evidence type="ECO:0000256" key="3">
    <source>
        <dbReference type="ARBA" id="ARBA00022833"/>
    </source>
</evidence>
<dbReference type="PRINTS" id="PR01407">
    <property type="entry name" value="BUTYPHLNCDUF"/>
</dbReference>
<evidence type="ECO:0000313" key="8">
    <source>
        <dbReference type="EMBL" id="KAL3058593.1"/>
    </source>
</evidence>
<feature type="region of interest" description="Disordered" evidence="5">
    <location>
        <begin position="81"/>
        <end position="101"/>
    </location>
</feature>
<dbReference type="PANTHER" id="PTHR25465:SF14">
    <property type="entry name" value="E3 UBIQUITIN-PROTEIN LIGASE TRIM65"/>
    <property type="match status" value="1"/>
</dbReference>
<evidence type="ECO:0000256" key="4">
    <source>
        <dbReference type="PROSITE-ProRule" id="PRU00024"/>
    </source>
</evidence>
<gene>
    <name evidence="8" type="ORF">OYC64_010696</name>
</gene>
<evidence type="ECO:0000256" key="1">
    <source>
        <dbReference type="ARBA" id="ARBA00022723"/>
    </source>
</evidence>
<feature type="region of interest" description="Disordered" evidence="5">
    <location>
        <begin position="251"/>
        <end position="273"/>
    </location>
</feature>
<dbReference type="Pfam" id="PF00643">
    <property type="entry name" value="zf-B_box"/>
    <property type="match status" value="1"/>
</dbReference>
<evidence type="ECO:0000259" key="7">
    <source>
        <dbReference type="PROSITE" id="PS50188"/>
    </source>
</evidence>
<dbReference type="AlphaFoldDB" id="A0ABD2GZF2"/>
<dbReference type="InterPro" id="IPR003879">
    <property type="entry name" value="Butyrophylin_SPRY"/>
</dbReference>
<dbReference type="Pfam" id="PF13765">
    <property type="entry name" value="PRY"/>
    <property type="match status" value="1"/>
</dbReference>
<evidence type="ECO:0000313" key="9">
    <source>
        <dbReference type="Proteomes" id="UP001619887"/>
    </source>
</evidence>
<feature type="domain" description="B30.2/SPRY" evidence="7">
    <location>
        <begin position="267"/>
        <end position="465"/>
    </location>
</feature>
<dbReference type="Gene3D" id="3.30.160.60">
    <property type="entry name" value="Classic Zinc Finger"/>
    <property type="match status" value="1"/>
</dbReference>
<dbReference type="GO" id="GO:0008270">
    <property type="term" value="F:zinc ion binding"/>
    <property type="evidence" value="ECO:0007669"/>
    <property type="project" value="UniProtKB-KW"/>
</dbReference>
<dbReference type="InterPro" id="IPR003877">
    <property type="entry name" value="SPRY_dom"/>
</dbReference>
<dbReference type="Gene3D" id="2.60.120.920">
    <property type="match status" value="1"/>
</dbReference>
<dbReference type="SUPFAM" id="SSF49899">
    <property type="entry name" value="Concanavalin A-like lectins/glucanases"/>
    <property type="match status" value="1"/>
</dbReference>
<accession>A0ABD2GZF2</accession>
<dbReference type="SMART" id="SM00589">
    <property type="entry name" value="PRY"/>
    <property type="match status" value="1"/>
</dbReference>
<protein>
    <recommendedName>
        <fullName evidence="10">B30.2/SPRY domain-containing protein</fullName>
    </recommendedName>
</protein>
<evidence type="ECO:0000256" key="5">
    <source>
        <dbReference type="SAM" id="MobiDB-lite"/>
    </source>
</evidence>
<organism evidence="8 9">
    <name type="scientific">Pagothenia borchgrevinki</name>
    <name type="common">Bald rockcod</name>
    <name type="synonym">Trematomus borchgrevinki</name>
    <dbReference type="NCBI Taxonomy" id="8213"/>
    <lineage>
        <taxon>Eukaryota</taxon>
        <taxon>Metazoa</taxon>
        <taxon>Chordata</taxon>
        <taxon>Craniata</taxon>
        <taxon>Vertebrata</taxon>
        <taxon>Euteleostomi</taxon>
        <taxon>Actinopterygii</taxon>
        <taxon>Neopterygii</taxon>
        <taxon>Teleostei</taxon>
        <taxon>Neoteleostei</taxon>
        <taxon>Acanthomorphata</taxon>
        <taxon>Eupercaria</taxon>
        <taxon>Perciformes</taxon>
        <taxon>Notothenioidei</taxon>
        <taxon>Nototheniidae</taxon>
        <taxon>Pagothenia</taxon>
    </lineage>
</organism>
<keyword evidence="2 4" id="KW-0863">Zinc-finger</keyword>
<dbReference type="SMART" id="SM00449">
    <property type="entry name" value="SPRY"/>
    <property type="match status" value="1"/>
</dbReference>
<dbReference type="CDD" id="cd19769">
    <property type="entry name" value="Bbox2_TRIM16-like"/>
    <property type="match status" value="1"/>
</dbReference>
<dbReference type="InterPro" id="IPR043136">
    <property type="entry name" value="B30.2/SPRY_sf"/>
</dbReference>
<dbReference type="Pfam" id="PF00622">
    <property type="entry name" value="SPRY"/>
    <property type="match status" value="1"/>
</dbReference>
<reference evidence="8 9" key="2">
    <citation type="journal article" date="2024" name="G3 (Bethesda)">
        <title>The genome of the cryopelagic Antarctic bald notothen, Trematomus borchgrevinki.</title>
        <authorList>
            <person name="Rayamajhi N."/>
            <person name="Rivera-Colon A.G."/>
            <person name="Minhas B.F."/>
            <person name="Cheng C.C."/>
            <person name="Catchen J.M."/>
        </authorList>
    </citation>
    <scope>NUCLEOTIDE SEQUENCE [LARGE SCALE GENOMIC DNA]</scope>
    <source>
        <strain evidence="8">AGRC-2024</strain>
    </source>
</reference>